<dbReference type="SUPFAM" id="SSF56672">
    <property type="entry name" value="DNA/RNA polymerases"/>
    <property type="match status" value="1"/>
</dbReference>
<dbReference type="OrthoDB" id="428604at2759"/>
<dbReference type="EMBL" id="NBSK02000008">
    <property type="protein sequence ID" value="KAJ0189794.1"/>
    <property type="molecule type" value="Genomic_DNA"/>
</dbReference>
<gene>
    <name evidence="2" type="ORF">LSAT_V11C800409550</name>
</gene>
<evidence type="ECO:0000313" key="2">
    <source>
        <dbReference type="EMBL" id="KAJ0189794.1"/>
    </source>
</evidence>
<dbReference type="InterPro" id="IPR043502">
    <property type="entry name" value="DNA/RNA_pol_sf"/>
</dbReference>
<dbReference type="Proteomes" id="UP000235145">
    <property type="component" value="Unassembled WGS sequence"/>
</dbReference>
<dbReference type="CDD" id="cd09272">
    <property type="entry name" value="RNase_HI_RT_Ty1"/>
    <property type="match status" value="1"/>
</dbReference>
<keyword evidence="3" id="KW-1185">Reference proteome</keyword>
<evidence type="ECO:0000313" key="3">
    <source>
        <dbReference type="Proteomes" id="UP000235145"/>
    </source>
</evidence>
<name>A0A9R1UMD5_LACSA</name>
<feature type="domain" description="Reverse transcriptase Ty1/copia-type" evidence="1">
    <location>
        <begin position="1"/>
        <end position="144"/>
    </location>
</feature>
<comment type="caution">
    <text evidence="2">The sequence shown here is derived from an EMBL/GenBank/DDBJ whole genome shotgun (WGS) entry which is preliminary data.</text>
</comment>
<organism evidence="2 3">
    <name type="scientific">Lactuca sativa</name>
    <name type="common">Garden lettuce</name>
    <dbReference type="NCBI Taxonomy" id="4236"/>
    <lineage>
        <taxon>Eukaryota</taxon>
        <taxon>Viridiplantae</taxon>
        <taxon>Streptophyta</taxon>
        <taxon>Embryophyta</taxon>
        <taxon>Tracheophyta</taxon>
        <taxon>Spermatophyta</taxon>
        <taxon>Magnoliopsida</taxon>
        <taxon>eudicotyledons</taxon>
        <taxon>Gunneridae</taxon>
        <taxon>Pentapetalae</taxon>
        <taxon>asterids</taxon>
        <taxon>campanulids</taxon>
        <taxon>Asterales</taxon>
        <taxon>Asteraceae</taxon>
        <taxon>Cichorioideae</taxon>
        <taxon>Cichorieae</taxon>
        <taxon>Lactucinae</taxon>
        <taxon>Lactuca</taxon>
    </lineage>
</organism>
<dbReference type="AlphaFoldDB" id="A0A9R1UMD5"/>
<accession>A0A9R1UMD5</accession>
<dbReference type="Pfam" id="PF07727">
    <property type="entry name" value="RVT_2"/>
    <property type="match status" value="1"/>
</dbReference>
<evidence type="ECO:0000259" key="1">
    <source>
        <dbReference type="Pfam" id="PF07727"/>
    </source>
</evidence>
<proteinExistence type="predicted"/>
<sequence>MHQPPGFFDSRYPTHVYKLHKSLCGSKQSPCAWYQRFVSYILTIGFVCNKSDSSLFIYNQGNDIAYLLLYVDDIVLTTTSSALKAHLITGLKQEFDMTDLGPLSYFWGISVTCTNNTMFLSQRKYIEEILTRANMEACKPVATSVDTNSKLSLHNSEPVSDLSLYRSLAGALQYLTFTGPDIAYVVQQICLFMHAPKLPHLNALKHILRYLKGTLAHGLTLHCCPSTQLVSYTDVDWGGCPNTKCSILGHCIFLGDNLISWYAKRQATLSRSSAEAEYCSVVNVVVEACWLCNLLLELHTPLQRATIVYCDNISTVYLSSNHVQRQRTKHIQMDILFVREKVATGQIRVLHVPSAYQYANIFTKGLPRQLFLDFRDSLSIRLPPAQTVGDS</sequence>
<dbReference type="InterPro" id="IPR013103">
    <property type="entry name" value="RVT_2"/>
</dbReference>
<protein>
    <recommendedName>
        <fullName evidence="1">Reverse transcriptase Ty1/copia-type domain-containing protein</fullName>
    </recommendedName>
</protein>
<dbReference type="PANTHER" id="PTHR11439">
    <property type="entry name" value="GAG-POL-RELATED RETROTRANSPOSON"/>
    <property type="match status" value="1"/>
</dbReference>
<dbReference type="PANTHER" id="PTHR11439:SF524">
    <property type="entry name" value="RNA-DIRECTED DNA POLYMERASE, PROTEIN KINASE RLK-PELLE-DLSV FAMILY"/>
    <property type="match status" value="1"/>
</dbReference>
<reference evidence="2 3" key="1">
    <citation type="journal article" date="2017" name="Nat. Commun.">
        <title>Genome assembly with in vitro proximity ligation data and whole-genome triplication in lettuce.</title>
        <authorList>
            <person name="Reyes-Chin-Wo S."/>
            <person name="Wang Z."/>
            <person name="Yang X."/>
            <person name="Kozik A."/>
            <person name="Arikit S."/>
            <person name="Song C."/>
            <person name="Xia L."/>
            <person name="Froenicke L."/>
            <person name="Lavelle D.O."/>
            <person name="Truco M.J."/>
            <person name="Xia R."/>
            <person name="Zhu S."/>
            <person name="Xu C."/>
            <person name="Xu H."/>
            <person name="Xu X."/>
            <person name="Cox K."/>
            <person name="Korf I."/>
            <person name="Meyers B.C."/>
            <person name="Michelmore R.W."/>
        </authorList>
    </citation>
    <scope>NUCLEOTIDE SEQUENCE [LARGE SCALE GENOMIC DNA]</scope>
    <source>
        <strain evidence="3">cv. Salinas</strain>
        <tissue evidence="2">Seedlings</tissue>
    </source>
</reference>